<proteinExistence type="inferred from homology"/>
<dbReference type="EMBL" id="JAHWGI010001002">
    <property type="protein sequence ID" value="KAK3920449.1"/>
    <property type="molecule type" value="Genomic_DNA"/>
</dbReference>
<keyword evidence="5" id="KW-0833">Ubl conjugation pathway</keyword>
<dbReference type="InterPro" id="IPR038765">
    <property type="entry name" value="Papain-like_cys_pep_sf"/>
</dbReference>
<sequence>MVLLLEDDSAIIEVKDEMPEGSGDRFSISLPPSSSVQELFTSVMDGRNYSPESYDLVLVKECGESEVERDYEKSLIEVGLSFGSSNKNQLRIIPKSATNPSIVVSLATKEDEKKGTDIEGRKEHRRVRRMWDPPKNKKVHRGLQQGRSRIDYVGLVNQAMTCYLNSLLQALYMTPEFRNSLYKWEFVGSPEETAKSIPYQLQKLFLNLQTSSRGAVETSKLTKSFGWDASDSWQQHDIQELCRVMFDALEQKFKDTDQADFINNLYQGKLIDYVTCLECKTEKTRVDTFLDIPLPVRPFGSTVAYNSVEDAMHAFIQPETLDGNNQYFCETCNKKCDAHKGLKFSHFPYILTLHLKRFDFDYNSMTRIKLTDRVEFPHVLNINEFLCEESRNSFSKETSGVVLEDKIASDNDLTKADGSKIESSLNGDEEGCQKPEQSSQTGGSGCPESVRMRRREPNGDTICSERFGRVPRSRTHPFEIPGLETSHESASGSNSSGSNMDMQDYDEGVDLSNGSLNQLENEKNQRVIERDGPPGPYVYELFSIMIHSGSASGGHYYVYIKDFDKGEWFCFDDQSVTRITNEDISMTYGGRSRGYYSATTSSSTNAYMLMYRQIDKNRNQSVMTTDDFPPHITELVKKMQEEEEEERILRERDKDRLKIKVYSHLPGEHNRSETKLVIDGDTTLAEATAIAHNLFALDGVIPLERCRLVSYHSNSETIDLSFDGQDGEPMSNVFSSIQNPLAQSLYLEIREPDSQFEPYQPGGIEIKVHLVNMEVEEVEPLVKVRTQLTTPIREMRPKIAKALKLSSKIIIMMEEYGGPVKLDDEKTLQSVGFFISNKIFVAEESDHNYDVLNKMRAIIERFSNTITLYCTLPDTDKETLSKLGISPLPVTDYSKLSNGDCESASESNCNTHAMMPPQLPPLEGEEECLATTVCSDQSTSEDSSLTDSDKTIVGDEADYWTEVSPVSNSPSYEKDLSSSRKFKKHGINAGSEKEGNNAIDDEFCNNGFYYLKIYPHKSQDSKTMVRVQVDKRMAMGALKTALAQYMGIASDHIKLFRKCKRKQFPYSINVQDPLSTLYDVEHLIVHLERALRPGEYGGKVYQLLIDKEPMKFLCDWILTKDMLVGDAKKQILQELRSKKELDVPADRCRLRMKKWKNPGKILLDSQSCQDLCSSSFWELYLQELNEPENITSPSQVTVMVKRLKIYDVKDSKSDIYEITLESASFDELREKLSEISRIPLESLRFARPPGSFPYITTNFVKHDIVLQWEATCNCNLEDGTFLNKDEEEGMECKGELTSLKDTIKRDYRCLSRKARASEGDMFGSPLNPNEQDVEAASSQHRLDRFMNPRKDGSKDGKALRIVVSPTTSSGKINIG</sequence>
<dbReference type="Gene3D" id="3.90.70.10">
    <property type="entry name" value="Cysteine proteinases"/>
    <property type="match status" value="2"/>
</dbReference>
<dbReference type="PROSITE" id="PS00972">
    <property type="entry name" value="USP_1"/>
    <property type="match status" value="1"/>
</dbReference>
<dbReference type="Pfam" id="PF25985">
    <property type="entry name" value="Ubiquitin_USP47_N"/>
    <property type="match status" value="1"/>
</dbReference>
<dbReference type="Pfam" id="PF00443">
    <property type="entry name" value="UCH"/>
    <property type="match status" value="1"/>
</dbReference>
<dbReference type="GO" id="GO:0006508">
    <property type="term" value="P:proteolysis"/>
    <property type="evidence" value="ECO:0007669"/>
    <property type="project" value="UniProtKB-KW"/>
</dbReference>
<dbReference type="InterPro" id="IPR050164">
    <property type="entry name" value="Peptidase_C19"/>
</dbReference>
<dbReference type="GO" id="GO:0016579">
    <property type="term" value="P:protein deubiquitination"/>
    <property type="evidence" value="ECO:0007669"/>
    <property type="project" value="InterPro"/>
</dbReference>
<reference evidence="13" key="2">
    <citation type="journal article" date="2023" name="BMC Genomics">
        <title>Pest status, molecular evolution, and epigenetic factors derived from the genome assembly of Frankliniella fusca, a thysanopteran phytovirus vector.</title>
        <authorList>
            <person name="Catto M.A."/>
            <person name="Labadie P.E."/>
            <person name="Jacobson A.L."/>
            <person name="Kennedy G.G."/>
            <person name="Srinivasan R."/>
            <person name="Hunt B.G."/>
        </authorList>
    </citation>
    <scope>NUCLEOTIDE SEQUENCE</scope>
    <source>
        <strain evidence="13">PL_HMW_Pooled</strain>
    </source>
</reference>
<dbReference type="SUPFAM" id="SSF54001">
    <property type="entry name" value="Cysteine proteinases"/>
    <property type="match status" value="1"/>
</dbReference>
<dbReference type="Pfam" id="PF19718">
    <property type="entry name" value="USP47_C"/>
    <property type="match status" value="1"/>
</dbReference>
<dbReference type="InterPro" id="IPR001394">
    <property type="entry name" value="Peptidase_C19_UCH"/>
</dbReference>
<dbReference type="PANTHER" id="PTHR24006">
    <property type="entry name" value="UBIQUITIN CARBOXYL-TERMINAL HYDROLASE"/>
    <property type="match status" value="1"/>
</dbReference>
<feature type="region of interest" description="Disordered" evidence="11">
    <location>
        <begin position="414"/>
        <end position="501"/>
    </location>
</feature>
<organism evidence="13 14">
    <name type="scientific">Frankliniella fusca</name>
    <dbReference type="NCBI Taxonomy" id="407009"/>
    <lineage>
        <taxon>Eukaryota</taxon>
        <taxon>Metazoa</taxon>
        <taxon>Ecdysozoa</taxon>
        <taxon>Arthropoda</taxon>
        <taxon>Hexapoda</taxon>
        <taxon>Insecta</taxon>
        <taxon>Pterygota</taxon>
        <taxon>Neoptera</taxon>
        <taxon>Paraneoptera</taxon>
        <taxon>Thysanoptera</taxon>
        <taxon>Terebrantia</taxon>
        <taxon>Thripoidea</taxon>
        <taxon>Thripidae</taxon>
        <taxon>Frankliniella</taxon>
    </lineage>
</organism>
<evidence type="ECO:0000256" key="3">
    <source>
        <dbReference type="ARBA" id="ARBA00012759"/>
    </source>
</evidence>
<dbReference type="InterPro" id="IPR045578">
    <property type="entry name" value="USP47_C"/>
</dbReference>
<accession>A0AAE1LJ06</accession>
<feature type="domain" description="USP" evidence="12">
    <location>
        <begin position="153"/>
        <end position="614"/>
    </location>
</feature>
<dbReference type="GO" id="GO:0004843">
    <property type="term" value="F:cysteine-type deubiquitinase activity"/>
    <property type="evidence" value="ECO:0007669"/>
    <property type="project" value="UniProtKB-EC"/>
</dbReference>
<name>A0AAE1LJ06_9NEOP</name>
<comment type="catalytic activity">
    <reaction evidence="1">
        <text>Thiol-dependent hydrolysis of ester, thioester, amide, peptide and isopeptide bonds formed by the C-terminal Gly of ubiquitin (a 76-residue protein attached to proteins as an intracellular targeting signal).</text>
        <dbReference type="EC" id="3.4.19.12"/>
    </reaction>
</comment>
<dbReference type="InterPro" id="IPR028889">
    <property type="entry name" value="USP"/>
</dbReference>
<dbReference type="InterPro" id="IPR018200">
    <property type="entry name" value="USP_CS"/>
</dbReference>
<evidence type="ECO:0000256" key="7">
    <source>
        <dbReference type="ARBA" id="ARBA00022807"/>
    </source>
</evidence>
<reference evidence="13" key="1">
    <citation type="submission" date="2021-07" db="EMBL/GenBank/DDBJ databases">
        <authorList>
            <person name="Catto M.A."/>
            <person name="Jacobson A."/>
            <person name="Kennedy G."/>
            <person name="Labadie P."/>
            <person name="Hunt B.G."/>
            <person name="Srinivasan R."/>
        </authorList>
    </citation>
    <scope>NUCLEOTIDE SEQUENCE</scope>
    <source>
        <strain evidence="13">PL_HMW_Pooled</strain>
        <tissue evidence="13">Head</tissue>
    </source>
</reference>
<evidence type="ECO:0000256" key="4">
    <source>
        <dbReference type="ARBA" id="ARBA00022670"/>
    </source>
</evidence>
<keyword evidence="6 13" id="KW-0378">Hydrolase</keyword>
<evidence type="ECO:0000256" key="2">
    <source>
        <dbReference type="ARBA" id="ARBA00009085"/>
    </source>
</evidence>
<evidence type="ECO:0000256" key="10">
    <source>
        <dbReference type="ARBA" id="ARBA00032453"/>
    </source>
</evidence>
<evidence type="ECO:0000256" key="6">
    <source>
        <dbReference type="ARBA" id="ARBA00022801"/>
    </source>
</evidence>
<comment type="similarity">
    <text evidence="2">Belongs to the peptidase C19 family.</text>
</comment>
<evidence type="ECO:0000313" key="13">
    <source>
        <dbReference type="EMBL" id="KAK3920449.1"/>
    </source>
</evidence>
<evidence type="ECO:0000313" key="14">
    <source>
        <dbReference type="Proteomes" id="UP001219518"/>
    </source>
</evidence>
<dbReference type="GO" id="GO:0005829">
    <property type="term" value="C:cytosol"/>
    <property type="evidence" value="ECO:0007669"/>
    <property type="project" value="TreeGrafter"/>
</dbReference>
<evidence type="ECO:0000256" key="1">
    <source>
        <dbReference type="ARBA" id="ARBA00000707"/>
    </source>
</evidence>
<dbReference type="GO" id="GO:0005634">
    <property type="term" value="C:nucleus"/>
    <property type="evidence" value="ECO:0007669"/>
    <property type="project" value="TreeGrafter"/>
</dbReference>
<keyword evidence="4" id="KW-0645">Protease</keyword>
<keyword evidence="7" id="KW-0788">Thiol protease</keyword>
<comment type="caution">
    <text evidence="13">The sequence shown here is derived from an EMBL/GenBank/DDBJ whole genome shotgun (WGS) entry which is preliminary data.</text>
</comment>
<dbReference type="Proteomes" id="UP001219518">
    <property type="component" value="Unassembled WGS sequence"/>
</dbReference>
<keyword evidence="14" id="KW-1185">Reference proteome</keyword>
<dbReference type="PROSITE" id="PS00973">
    <property type="entry name" value="USP_2"/>
    <property type="match status" value="1"/>
</dbReference>
<protein>
    <recommendedName>
        <fullName evidence="8">Ubiquitin carboxyl-terminal hydrolase 47</fullName>
        <ecNumber evidence="3">3.4.19.12</ecNumber>
    </recommendedName>
    <alternativeName>
        <fullName evidence="9">Ubiquitin thioesterase 47</fullName>
    </alternativeName>
    <alternativeName>
        <fullName evidence="10">Ubiquitin-specific-processing protease 47</fullName>
    </alternativeName>
</protein>
<evidence type="ECO:0000256" key="5">
    <source>
        <dbReference type="ARBA" id="ARBA00022786"/>
    </source>
</evidence>
<evidence type="ECO:0000256" key="8">
    <source>
        <dbReference type="ARBA" id="ARBA00026136"/>
    </source>
</evidence>
<dbReference type="PANTHER" id="PTHR24006:SF702">
    <property type="entry name" value="UBIQUITIN CARBOXYL-TERMINAL HYDROLASE 47"/>
    <property type="match status" value="1"/>
</dbReference>
<dbReference type="EC" id="3.4.19.12" evidence="3"/>
<evidence type="ECO:0000256" key="11">
    <source>
        <dbReference type="SAM" id="MobiDB-lite"/>
    </source>
</evidence>
<evidence type="ECO:0000259" key="12">
    <source>
        <dbReference type="PROSITE" id="PS50235"/>
    </source>
</evidence>
<gene>
    <name evidence="13" type="ORF">KUF71_009721</name>
</gene>
<evidence type="ECO:0000256" key="9">
    <source>
        <dbReference type="ARBA" id="ARBA00029910"/>
    </source>
</evidence>
<feature type="compositionally biased region" description="Low complexity" evidence="11">
    <location>
        <begin position="489"/>
        <end position="499"/>
    </location>
</feature>
<dbReference type="PROSITE" id="PS50235">
    <property type="entry name" value="USP_3"/>
    <property type="match status" value="1"/>
</dbReference>
<dbReference type="CDD" id="cd02659">
    <property type="entry name" value="peptidase_C19C"/>
    <property type="match status" value="1"/>
</dbReference>